<dbReference type="InterPro" id="IPR002933">
    <property type="entry name" value="Peptidase_M20"/>
</dbReference>
<reference evidence="3" key="1">
    <citation type="submission" date="2021-01" db="EMBL/GenBank/DDBJ databases">
        <authorList>
            <person name="Kaushik A."/>
        </authorList>
    </citation>
    <scope>NUCLEOTIDE SEQUENCE</scope>
    <source>
        <strain evidence="3">AG6-10EEA</strain>
    </source>
</reference>
<dbReference type="SUPFAM" id="SSF53187">
    <property type="entry name" value="Zn-dependent exopeptidases"/>
    <property type="match status" value="1"/>
</dbReference>
<dbReference type="PIRSF" id="PIRSF037226">
    <property type="entry name" value="Amidohydrolase_ACY1L2_prd"/>
    <property type="match status" value="1"/>
</dbReference>
<comment type="caution">
    <text evidence="3">The sequence shown here is derived from an EMBL/GenBank/DDBJ whole genome shotgun (WGS) entry which is preliminary data.</text>
</comment>
<dbReference type="InterPro" id="IPR017144">
    <property type="entry name" value="Xaa-Arg_dipeptidase"/>
</dbReference>
<comment type="similarity">
    <text evidence="1 2">Belongs to the peptidase M20A family.</text>
</comment>
<evidence type="ECO:0000313" key="3">
    <source>
        <dbReference type="EMBL" id="CAE6444801.1"/>
    </source>
</evidence>
<evidence type="ECO:0000256" key="1">
    <source>
        <dbReference type="ARBA" id="ARBA00006247"/>
    </source>
</evidence>
<dbReference type="AlphaFoldDB" id="A0A8H3B0J5"/>
<protein>
    <recommendedName>
        <fullName evidence="2">Peptidase M20 domain-containing protein 2</fullName>
    </recommendedName>
</protein>
<dbReference type="PANTHER" id="PTHR30575:SF0">
    <property type="entry name" value="XAA-ARG DIPEPTIDASE"/>
    <property type="match status" value="1"/>
</dbReference>
<gene>
    <name evidence="3" type="ORF">RDB_LOCUS41245</name>
</gene>
<evidence type="ECO:0000256" key="2">
    <source>
        <dbReference type="PIRNR" id="PIRNR037226"/>
    </source>
</evidence>
<name>A0A8H3B0J5_9AGAM</name>
<dbReference type="InterPro" id="IPR052030">
    <property type="entry name" value="Peptidase_M20/M20A_hydrolases"/>
</dbReference>
<sequence length="366" mass="39468">MSIVVKRYAHDTLTQFVEKQGFQVTRHYFADQLPGDTAWKAEFAIPDKSGKALPAIGFNSEMDALPGIGHACGHNLIAIVGVAAALGLKSAMEKHNIPGKIILLGTPAEEKGLGKLDPGFTNSNKHKLRAHPVPGDSRLVETTTSLAMHTLGLPRGREKTHWMPCLLPTQQLVLYVSRYTPLLGSTGLLKGVIGHQTASEPPFIPNYAKMRYAVRAPTWDEVTALRARVNKCFEAGAHATSCTMTMTGKGSMKDVRVNEVLSSELGAIMAGRYNHPFNHGGVFPASTDFGNVTYALPALHPIFAIPTVPNGGNHTPEFTAAARTQEAHERAIMASKGLATLGLRALLDEQFLLTVKNHFKDAALPS</sequence>
<dbReference type="EMBL" id="CAJMXA010000849">
    <property type="protein sequence ID" value="CAE6444801.1"/>
    <property type="molecule type" value="Genomic_DNA"/>
</dbReference>
<dbReference type="PANTHER" id="PTHR30575">
    <property type="entry name" value="PEPTIDASE M20"/>
    <property type="match status" value="1"/>
</dbReference>
<organism evidence="3 4">
    <name type="scientific">Rhizoctonia solani</name>
    <dbReference type="NCBI Taxonomy" id="456999"/>
    <lineage>
        <taxon>Eukaryota</taxon>
        <taxon>Fungi</taxon>
        <taxon>Dikarya</taxon>
        <taxon>Basidiomycota</taxon>
        <taxon>Agaricomycotina</taxon>
        <taxon>Agaricomycetes</taxon>
        <taxon>Cantharellales</taxon>
        <taxon>Ceratobasidiaceae</taxon>
        <taxon>Rhizoctonia</taxon>
    </lineage>
</organism>
<proteinExistence type="inferred from homology"/>
<dbReference type="Gene3D" id="3.40.630.10">
    <property type="entry name" value="Zn peptidases"/>
    <property type="match status" value="2"/>
</dbReference>
<dbReference type="Pfam" id="PF01546">
    <property type="entry name" value="Peptidase_M20"/>
    <property type="match status" value="1"/>
</dbReference>
<accession>A0A8H3B0J5</accession>
<dbReference type="GO" id="GO:0016805">
    <property type="term" value="F:dipeptidase activity"/>
    <property type="evidence" value="ECO:0007669"/>
    <property type="project" value="InterPro"/>
</dbReference>
<dbReference type="Proteomes" id="UP000663853">
    <property type="component" value="Unassembled WGS sequence"/>
</dbReference>
<evidence type="ECO:0000313" key="4">
    <source>
        <dbReference type="Proteomes" id="UP000663853"/>
    </source>
</evidence>